<evidence type="ECO:0000313" key="9">
    <source>
        <dbReference type="Proteomes" id="UP001189122"/>
    </source>
</evidence>
<dbReference type="GO" id="GO:0016192">
    <property type="term" value="P:vesicle-mediated transport"/>
    <property type="evidence" value="ECO:0007669"/>
    <property type="project" value="UniProtKB-ARBA"/>
</dbReference>
<accession>A0A7I8JGN1</accession>
<keyword evidence="7" id="KW-0813">Transport</keyword>
<evidence type="ECO:0000256" key="1">
    <source>
        <dbReference type="ARBA" id="ARBA00002501"/>
    </source>
</evidence>
<evidence type="ECO:0000256" key="6">
    <source>
        <dbReference type="ARBA" id="ARBA00023136"/>
    </source>
</evidence>
<name>A0A7I8JGN1_SPIIN</name>
<dbReference type="Pfam" id="PF03208">
    <property type="entry name" value="PRA1"/>
    <property type="match status" value="1"/>
</dbReference>
<evidence type="ECO:0000256" key="4">
    <source>
        <dbReference type="ARBA" id="ARBA00022692"/>
    </source>
</evidence>
<keyword evidence="5 7" id="KW-1133">Transmembrane helix</keyword>
<evidence type="ECO:0000256" key="3">
    <source>
        <dbReference type="ARBA" id="ARBA00006483"/>
    </source>
</evidence>
<dbReference type="Proteomes" id="UP001189122">
    <property type="component" value="Unassembled WGS sequence"/>
</dbReference>
<dbReference type="EMBL" id="CACRZD030000012">
    <property type="protein sequence ID" value="CAA6669286.1"/>
    <property type="molecule type" value="Genomic_DNA"/>
</dbReference>
<feature type="transmembrane region" description="Helical" evidence="7">
    <location>
        <begin position="141"/>
        <end position="172"/>
    </location>
</feature>
<proteinExistence type="inferred from homology"/>
<evidence type="ECO:0000256" key="5">
    <source>
        <dbReference type="ARBA" id="ARBA00022989"/>
    </source>
</evidence>
<protein>
    <recommendedName>
        <fullName evidence="7">PRA1 family protein</fullName>
    </recommendedName>
</protein>
<dbReference type="AlphaFoldDB" id="A0A7I8JGN1"/>
<dbReference type="PANTHER" id="PTHR19317">
    <property type="entry name" value="PRENYLATED RAB ACCEPTOR 1-RELATED"/>
    <property type="match status" value="1"/>
</dbReference>
<dbReference type="GO" id="GO:0005783">
    <property type="term" value="C:endoplasmic reticulum"/>
    <property type="evidence" value="ECO:0007669"/>
    <property type="project" value="TreeGrafter"/>
</dbReference>
<feature type="transmembrane region" description="Helical" evidence="7">
    <location>
        <begin position="81"/>
        <end position="99"/>
    </location>
</feature>
<dbReference type="EMBL" id="LR743599">
    <property type="protein sequence ID" value="CAA2630043.1"/>
    <property type="molecule type" value="Genomic_DNA"/>
</dbReference>
<feature type="transmembrane region" description="Helical" evidence="7">
    <location>
        <begin position="105"/>
        <end position="121"/>
    </location>
</feature>
<evidence type="ECO:0000256" key="7">
    <source>
        <dbReference type="RuleBase" id="RU363107"/>
    </source>
</evidence>
<evidence type="ECO:0000313" key="8">
    <source>
        <dbReference type="EMBL" id="CAA2630043.1"/>
    </source>
</evidence>
<keyword evidence="6 7" id="KW-0472">Membrane</keyword>
<keyword evidence="4 7" id="KW-0812">Transmembrane</keyword>
<feature type="transmembrane region" description="Helical" evidence="7">
    <location>
        <begin position="192"/>
        <end position="214"/>
    </location>
</feature>
<dbReference type="InterPro" id="IPR004895">
    <property type="entry name" value="Prenylated_rab_accept_PRA1"/>
</dbReference>
<reference evidence="8 9" key="1">
    <citation type="submission" date="2019-12" db="EMBL/GenBank/DDBJ databases">
        <authorList>
            <person name="Scholz U."/>
            <person name="Mascher M."/>
            <person name="Fiebig A."/>
        </authorList>
    </citation>
    <scope>NUCLEOTIDE SEQUENCE</scope>
</reference>
<comment type="function">
    <text evidence="1 7">May be involved in both secretory and endocytic intracellular trafficking in the endosomal/prevacuolar compartments.</text>
</comment>
<gene>
    <name evidence="8" type="ORF">SI7747_12015681</name>
</gene>
<comment type="similarity">
    <text evidence="3 7">Belongs to the PRA1 family.</text>
</comment>
<dbReference type="GO" id="GO:0016020">
    <property type="term" value="C:membrane"/>
    <property type="evidence" value="ECO:0007669"/>
    <property type="project" value="UniProtKB-SubCell"/>
</dbReference>
<organism evidence="8">
    <name type="scientific">Spirodela intermedia</name>
    <name type="common">Intermediate duckweed</name>
    <dbReference type="NCBI Taxonomy" id="51605"/>
    <lineage>
        <taxon>Eukaryota</taxon>
        <taxon>Viridiplantae</taxon>
        <taxon>Streptophyta</taxon>
        <taxon>Embryophyta</taxon>
        <taxon>Tracheophyta</taxon>
        <taxon>Spermatophyta</taxon>
        <taxon>Magnoliopsida</taxon>
        <taxon>Liliopsida</taxon>
        <taxon>Araceae</taxon>
        <taxon>Lemnoideae</taxon>
        <taxon>Spirodela</taxon>
    </lineage>
</organism>
<dbReference type="PANTHER" id="PTHR19317:SF0">
    <property type="entry name" value="PRENYLATED RAB ACCEPTOR PROTEIN 1"/>
    <property type="match status" value="1"/>
</dbReference>
<keyword evidence="9" id="KW-1185">Reference proteome</keyword>
<evidence type="ECO:0000256" key="2">
    <source>
        <dbReference type="ARBA" id="ARBA00004141"/>
    </source>
</evidence>
<comment type="subcellular location">
    <subcellularLocation>
        <location evidence="2 7">Membrane</location>
        <topology evidence="2 7">Multi-pass membrane protein</topology>
    </subcellularLocation>
</comment>
<sequence>MASSPATAIPVSTGQAAAGSAQQTAPISTPAFRLFLSRLSDSVRRSLVNRRPWYELADRSSFSRPESVSEAASRVRKNVSYFRINYIAFLAAVLALSLLSHPISLFVLLALLASWCFLYLFRPADPPLVILGRQFSDRETLIGLVVVTVFVVFLTSVGSLLISALLVGAALVCVHGAFRMPEDLFLDEQEPGVGGSGLLSFLGGAASAAGPTMASRV</sequence>
<dbReference type="GO" id="GO:0005794">
    <property type="term" value="C:Golgi apparatus"/>
    <property type="evidence" value="ECO:0007669"/>
    <property type="project" value="TreeGrafter"/>
</dbReference>